<dbReference type="EMBL" id="LBJQ01000005">
    <property type="protein sequence ID" value="RXH38436.1"/>
    <property type="molecule type" value="Genomic_DNA"/>
</dbReference>
<organism evidence="1 2">
    <name type="scientific">Bradyrhizobium nanningense</name>
    <dbReference type="NCBI Taxonomy" id="1325118"/>
    <lineage>
        <taxon>Bacteria</taxon>
        <taxon>Pseudomonadati</taxon>
        <taxon>Pseudomonadota</taxon>
        <taxon>Alphaproteobacteria</taxon>
        <taxon>Hyphomicrobiales</taxon>
        <taxon>Nitrobacteraceae</taxon>
        <taxon>Bradyrhizobium</taxon>
    </lineage>
</organism>
<dbReference type="Proteomes" id="UP000289546">
    <property type="component" value="Unassembled WGS sequence"/>
</dbReference>
<dbReference type="AlphaFoldDB" id="A0A4Q0SL14"/>
<sequence length="208" mass="23901">MQRYIEEQNIAHFQRLLLEETDQGSRRFIQEQLLASRRRLATLMAVATGLKTKPQIIRERTFPHPETKLMSKFRHEFEMATTPQLLIDPGGGLHIVDANQTYAAATMIEPGRVAGERMFDVFLDNPGDPFADGVANLYDSLRIVAETRQPHGMAIQRYDVRDPTGKFVERYWQPLNRPVLNEVGDLAFILHQVIDVTAQFARRPRQFA</sequence>
<gene>
    <name evidence="1" type="ORF">XH99_01460</name>
</gene>
<reference evidence="1 2" key="1">
    <citation type="submission" date="2015-04" db="EMBL/GenBank/DDBJ databases">
        <title>Comparative genomics of rhizobia nodulating Arachis hypogaea in China.</title>
        <authorList>
            <person name="Li Y."/>
        </authorList>
    </citation>
    <scope>NUCLEOTIDE SEQUENCE [LARGE SCALE GENOMIC DNA]</scope>
    <source>
        <strain evidence="1 2">CCBAU 51757</strain>
    </source>
</reference>
<accession>A0A4Q0SL14</accession>
<dbReference type="Gene3D" id="3.30.450.20">
    <property type="entry name" value="PAS domain"/>
    <property type="match status" value="1"/>
</dbReference>
<comment type="caution">
    <text evidence="1">The sequence shown here is derived from an EMBL/GenBank/DDBJ whole genome shotgun (WGS) entry which is preliminary data.</text>
</comment>
<protein>
    <submittedName>
        <fullName evidence="1">Uncharacterized protein</fullName>
    </submittedName>
</protein>
<proteinExistence type="predicted"/>
<evidence type="ECO:0000313" key="2">
    <source>
        <dbReference type="Proteomes" id="UP000289546"/>
    </source>
</evidence>
<keyword evidence="2" id="KW-1185">Reference proteome</keyword>
<name>A0A4Q0SL14_9BRAD</name>
<dbReference type="RefSeq" id="WP_245471976.1">
    <property type="nucleotide sequence ID" value="NZ_LBJC01000077.1"/>
</dbReference>
<evidence type="ECO:0000313" key="1">
    <source>
        <dbReference type="EMBL" id="RXH38436.1"/>
    </source>
</evidence>